<protein>
    <submittedName>
        <fullName evidence="3">Nitrilase</fullName>
        <ecNumber evidence="3">3.5.5.1</ecNumber>
    </submittedName>
</protein>
<accession>A3LXL4</accession>
<reference evidence="3 4" key="1">
    <citation type="journal article" date="2007" name="Nat. Biotechnol.">
        <title>Genome sequence of the lignocellulose-bioconverting and xylose-fermenting yeast Pichia stipitis.</title>
        <authorList>
            <person name="Jeffries T.W."/>
            <person name="Grigoriev I.V."/>
            <person name="Grimwood J."/>
            <person name="Laplaza J.M."/>
            <person name="Aerts A."/>
            <person name="Salamov A."/>
            <person name="Schmutz J."/>
            <person name="Lindquist E."/>
            <person name="Dehal P."/>
            <person name="Shapiro H."/>
            <person name="Jin Y.S."/>
            <person name="Passoth V."/>
            <person name="Richardson P.M."/>
        </authorList>
    </citation>
    <scope>NUCLEOTIDE SEQUENCE [LARGE SCALE GENOMIC DNA]</scope>
    <source>
        <strain evidence="4">ATCC 58785 / CBS 6054 / NBRC 10063 / NRRL Y-11545</strain>
    </source>
</reference>
<dbReference type="PROSITE" id="PS50263">
    <property type="entry name" value="CN_HYDROLASE"/>
    <property type="match status" value="1"/>
</dbReference>
<dbReference type="GO" id="GO:0016836">
    <property type="term" value="F:hydro-lyase activity"/>
    <property type="evidence" value="ECO:0007669"/>
    <property type="project" value="UniProtKB-ARBA"/>
</dbReference>
<dbReference type="PANTHER" id="PTHR46044">
    <property type="entry name" value="NITRILASE"/>
    <property type="match status" value="1"/>
</dbReference>
<dbReference type="InterPro" id="IPR003010">
    <property type="entry name" value="C-N_Hydrolase"/>
</dbReference>
<evidence type="ECO:0000256" key="1">
    <source>
        <dbReference type="ARBA" id="ARBA00008129"/>
    </source>
</evidence>
<dbReference type="EC" id="3.5.5.1" evidence="3"/>
<dbReference type="STRING" id="322104.A3LXL4"/>
<sequence length="307" mass="33020">MSKHVVAALQIGADPKGTQATLGKILSYEAELKEKKVELVVIPEATLGGYPKGSHFGTYLGYRLQAGREKFAEYFKGAIDVPGPEIEQLETLSASTGASIVIGVIERGGSSLYCTAVYIDSVKGYVGKHRKIMPTATERLIWGQGDGSTLITADFEGLGKVGGAICWENFMPLLRASFYAKGLNIYVAPTVDDRDGWTALIRTIGNEGRLFVVSAVAFLPTAQAAQLDMPGWPEGKNAIDGGSLIVNPYGDIIAGPLRGKEGLLTAEIDYDIIPQAKYDMDPVGHYSRGDIFQLTVDQTPRDAVVFK</sequence>
<dbReference type="AlphaFoldDB" id="A3LXL4"/>
<proteinExistence type="inferred from homology"/>
<name>A3LXL4_PICST</name>
<dbReference type="GO" id="GO:0000257">
    <property type="term" value="F:nitrilase activity"/>
    <property type="evidence" value="ECO:0007669"/>
    <property type="project" value="UniProtKB-EC"/>
</dbReference>
<dbReference type="FunCoup" id="A3LXL4">
    <property type="interactions" value="743"/>
</dbReference>
<dbReference type="InParanoid" id="A3LXL4"/>
<comment type="similarity">
    <text evidence="1">Belongs to the carbon-nitrogen hydrolase superfamily. Nitrilase family.</text>
</comment>
<dbReference type="InterPro" id="IPR044149">
    <property type="entry name" value="Nitrilases_CHs"/>
</dbReference>
<keyword evidence="4" id="KW-1185">Reference proteome</keyword>
<dbReference type="InterPro" id="IPR036526">
    <property type="entry name" value="C-N_Hydrolase_sf"/>
</dbReference>
<dbReference type="HOGENOM" id="CLU_030130_6_1_1"/>
<dbReference type="BRENDA" id="3.5.5.1">
    <property type="organism ID" value="4832"/>
</dbReference>
<dbReference type="GeneID" id="4840390"/>
<keyword evidence="3" id="KW-0378">Hydrolase</keyword>
<dbReference type="eggNOG" id="KOG0805">
    <property type="taxonomic scope" value="Eukaryota"/>
</dbReference>
<dbReference type="Gene3D" id="3.60.110.10">
    <property type="entry name" value="Carbon-nitrogen hydrolase"/>
    <property type="match status" value="1"/>
</dbReference>
<dbReference type="OrthoDB" id="10250282at2759"/>
<dbReference type="Pfam" id="PF00795">
    <property type="entry name" value="CN_hydrolase"/>
    <property type="match status" value="1"/>
</dbReference>
<dbReference type="KEGG" id="pic:PICST_36697"/>
<dbReference type="EMBL" id="CP000500">
    <property type="protein sequence ID" value="ABN67483.2"/>
    <property type="molecule type" value="Genomic_DNA"/>
</dbReference>
<dbReference type="InterPro" id="IPR000132">
    <property type="entry name" value="Nitrilase/CN_hydratase_CS"/>
</dbReference>
<dbReference type="PROSITE" id="PS00921">
    <property type="entry name" value="NITRIL_CHT_2"/>
    <property type="match status" value="1"/>
</dbReference>
<feature type="domain" description="CN hydrolase" evidence="2">
    <location>
        <begin position="4"/>
        <end position="270"/>
    </location>
</feature>
<organism evidence="3 4">
    <name type="scientific">Scheffersomyces stipitis (strain ATCC 58785 / CBS 6054 / NBRC 10063 / NRRL Y-11545)</name>
    <name type="common">Yeast</name>
    <name type="synonym">Pichia stipitis</name>
    <dbReference type="NCBI Taxonomy" id="322104"/>
    <lineage>
        <taxon>Eukaryota</taxon>
        <taxon>Fungi</taxon>
        <taxon>Dikarya</taxon>
        <taxon>Ascomycota</taxon>
        <taxon>Saccharomycotina</taxon>
        <taxon>Pichiomycetes</taxon>
        <taxon>Debaryomycetaceae</taxon>
        <taxon>Scheffersomyces</taxon>
    </lineage>
</organism>
<dbReference type="PANTHER" id="PTHR46044:SF1">
    <property type="entry name" value="CN HYDROLASE DOMAIN-CONTAINING PROTEIN"/>
    <property type="match status" value="1"/>
</dbReference>
<evidence type="ECO:0000313" key="3">
    <source>
        <dbReference type="EMBL" id="ABN67483.2"/>
    </source>
</evidence>
<dbReference type="OMA" id="HATEIWV"/>
<dbReference type="Proteomes" id="UP000002258">
    <property type="component" value="Chromosome 6"/>
</dbReference>
<dbReference type="CDD" id="cd07564">
    <property type="entry name" value="nitrilases_CHs"/>
    <property type="match status" value="1"/>
</dbReference>
<dbReference type="SUPFAM" id="SSF56317">
    <property type="entry name" value="Carbon-nitrogen hydrolase"/>
    <property type="match status" value="1"/>
</dbReference>
<dbReference type="RefSeq" id="XP_001385512.2">
    <property type="nucleotide sequence ID" value="XM_001385475.1"/>
</dbReference>
<evidence type="ECO:0000313" key="4">
    <source>
        <dbReference type="Proteomes" id="UP000002258"/>
    </source>
</evidence>
<gene>
    <name evidence="3" type="primary">NIT1</name>
    <name evidence="3" type="ORF">PICST_36697</name>
</gene>
<evidence type="ECO:0000259" key="2">
    <source>
        <dbReference type="PROSITE" id="PS50263"/>
    </source>
</evidence>